<keyword evidence="3" id="KW-1185">Reference proteome</keyword>
<evidence type="ECO:0000313" key="3">
    <source>
        <dbReference type="Proteomes" id="UP001392437"/>
    </source>
</evidence>
<dbReference type="Proteomes" id="UP001392437">
    <property type="component" value="Unassembled WGS sequence"/>
</dbReference>
<keyword evidence="1" id="KW-0732">Signal</keyword>
<feature type="signal peptide" evidence="1">
    <location>
        <begin position="1"/>
        <end position="20"/>
    </location>
</feature>
<evidence type="ECO:0000313" key="2">
    <source>
        <dbReference type="EMBL" id="KAK8114477.1"/>
    </source>
</evidence>
<sequence length="236" mass="24258">MMHLLRAISIMQSMNGLVAAMEKYMPLPNATLYQRQLLGCDKTYGAGAQNCGGESSRFCFKPNIGQTCCPDKGYCDKGFYCAPVAKYCCAEGEDLVTCARNAGFVLPASMACSITGAISTSPAIITSITQFIPQTSTGIPPNSGAATASNEASVQILGDGSTTFAGPPRNSGFTVTSVAVDAGTFVVPSATAVFNDTTPPTVQVSAAKKHGITSGVWAVGCVMVTWVALGGARIAA</sequence>
<organism evidence="2 3">
    <name type="scientific">Apiospora kogelbergensis</name>
    <dbReference type="NCBI Taxonomy" id="1337665"/>
    <lineage>
        <taxon>Eukaryota</taxon>
        <taxon>Fungi</taxon>
        <taxon>Dikarya</taxon>
        <taxon>Ascomycota</taxon>
        <taxon>Pezizomycotina</taxon>
        <taxon>Sordariomycetes</taxon>
        <taxon>Xylariomycetidae</taxon>
        <taxon>Amphisphaeriales</taxon>
        <taxon>Apiosporaceae</taxon>
        <taxon>Apiospora</taxon>
    </lineage>
</organism>
<dbReference type="EMBL" id="JAQQWP010000006">
    <property type="protein sequence ID" value="KAK8114477.1"/>
    <property type="molecule type" value="Genomic_DNA"/>
</dbReference>
<evidence type="ECO:0000256" key="1">
    <source>
        <dbReference type="SAM" id="SignalP"/>
    </source>
</evidence>
<gene>
    <name evidence="2" type="ORF">PG999_006546</name>
</gene>
<proteinExistence type="predicted"/>
<feature type="chain" id="PRO_5043855629" evidence="1">
    <location>
        <begin position="21"/>
        <end position="236"/>
    </location>
</feature>
<protein>
    <submittedName>
        <fullName evidence="2">Uncharacterized protein</fullName>
    </submittedName>
</protein>
<reference evidence="2 3" key="1">
    <citation type="submission" date="2023-01" db="EMBL/GenBank/DDBJ databases">
        <title>Analysis of 21 Apiospora genomes using comparative genomics revels a genus with tremendous synthesis potential of carbohydrate active enzymes and secondary metabolites.</title>
        <authorList>
            <person name="Sorensen T."/>
        </authorList>
    </citation>
    <scope>NUCLEOTIDE SEQUENCE [LARGE SCALE GENOMIC DNA]</scope>
    <source>
        <strain evidence="2 3">CBS 117206</strain>
    </source>
</reference>
<name>A0AAW0QS89_9PEZI</name>
<dbReference type="AlphaFoldDB" id="A0AAW0QS89"/>
<comment type="caution">
    <text evidence="2">The sequence shown here is derived from an EMBL/GenBank/DDBJ whole genome shotgun (WGS) entry which is preliminary data.</text>
</comment>
<accession>A0AAW0QS89</accession>